<dbReference type="GO" id="GO:0008745">
    <property type="term" value="F:N-acetylmuramoyl-L-alanine amidase activity"/>
    <property type="evidence" value="ECO:0007669"/>
    <property type="project" value="InterPro"/>
</dbReference>
<dbReference type="PATRIC" id="fig|1423767.3.peg.1037"/>
<evidence type="ECO:0000259" key="2">
    <source>
        <dbReference type="SMART" id="SM00644"/>
    </source>
</evidence>
<gene>
    <name evidence="3" type="ORF">FC59_GL001004</name>
</gene>
<dbReference type="OrthoDB" id="9816557at2"/>
<comment type="caution">
    <text evidence="3">The sequence shown here is derived from an EMBL/GenBank/DDBJ whole genome shotgun (WGS) entry which is preliminary data.</text>
</comment>
<dbReference type="AlphaFoldDB" id="A0A0R1VFW3"/>
<sequence>MKLKKLTIAFIAAISFIGAFSFNNEETQAASINTEAKKYKYSGVTYLYKVLKLEGIKYNKFPGVEYQNGKPEGIVVHETDDLGATAHDEAIYFNREWQNIQAYVHAFVDSKQVIQMRSPDMGTWGAGQQANNRFIQVELCEEDSRDAFIKSINNDAIYIAKLLHRYDLKPDNACDDGQGTIWSHHAVSDFLGGTDHVDPDGYFEKWGYSMDQFYSLIKYYYDLQKKNTQSQSNLKNKDKDPNKTKEEIPVVQGAVTLGHDAYIYDAKGNNTKKLKYAGSPVVVMGYKMINGKKYYQIGKDQYVVASNIDATPKTVNKDTYLRTRTGEIEKQNKVNKGSRVLVYGSKLTIKGQKYYALNATQYVLASDVN</sequence>
<protein>
    <recommendedName>
        <fullName evidence="2">N-acetylmuramoyl-L-alanine amidase domain-containing protein</fullName>
    </recommendedName>
</protein>
<dbReference type="eggNOG" id="COG5632">
    <property type="taxonomic scope" value="Bacteria"/>
</dbReference>
<dbReference type="InterPro" id="IPR036505">
    <property type="entry name" value="Amidase/PGRP_sf"/>
</dbReference>
<reference evidence="3 4" key="1">
    <citation type="journal article" date="2015" name="Genome Announc.">
        <title>Expanding the biotechnology potential of lactobacilli through comparative genomics of 213 strains and associated genera.</title>
        <authorList>
            <person name="Sun Z."/>
            <person name="Harris H.M."/>
            <person name="McCann A."/>
            <person name="Guo C."/>
            <person name="Argimon S."/>
            <person name="Zhang W."/>
            <person name="Yang X."/>
            <person name="Jeffery I.B."/>
            <person name="Cooney J.C."/>
            <person name="Kagawa T.F."/>
            <person name="Liu W."/>
            <person name="Song Y."/>
            <person name="Salvetti E."/>
            <person name="Wrobel A."/>
            <person name="Rasinkangas P."/>
            <person name="Parkhill J."/>
            <person name="Rea M.C."/>
            <person name="O'Sullivan O."/>
            <person name="Ritari J."/>
            <person name="Douillard F.P."/>
            <person name="Paul Ross R."/>
            <person name="Yang R."/>
            <person name="Briner A.E."/>
            <person name="Felis G.E."/>
            <person name="de Vos W.M."/>
            <person name="Barrangou R."/>
            <person name="Klaenhammer T.R."/>
            <person name="Caufield P.W."/>
            <person name="Cui Y."/>
            <person name="Zhang H."/>
            <person name="O'Toole P.W."/>
        </authorList>
    </citation>
    <scope>NUCLEOTIDE SEQUENCE [LARGE SCALE GENOMIC DNA]</scope>
    <source>
        <strain evidence="3 4">DSM 16761</strain>
    </source>
</reference>
<dbReference type="EMBL" id="AZFU01000022">
    <property type="protein sequence ID" value="KRM04253.1"/>
    <property type="molecule type" value="Genomic_DNA"/>
</dbReference>
<dbReference type="Pfam" id="PF03217">
    <property type="entry name" value="SlpA"/>
    <property type="match status" value="1"/>
</dbReference>
<accession>A0A0R1VFW3</accession>
<dbReference type="InterPro" id="IPR002502">
    <property type="entry name" value="Amidase_domain"/>
</dbReference>
<dbReference type="SMART" id="SM00644">
    <property type="entry name" value="Ami_2"/>
    <property type="match status" value="1"/>
</dbReference>
<organism evidence="3 4">
    <name type="scientific">Lactobacillus kitasatonis DSM 16761 = JCM 1039</name>
    <dbReference type="NCBI Taxonomy" id="1423767"/>
    <lineage>
        <taxon>Bacteria</taxon>
        <taxon>Bacillati</taxon>
        <taxon>Bacillota</taxon>
        <taxon>Bacilli</taxon>
        <taxon>Lactobacillales</taxon>
        <taxon>Lactobacillaceae</taxon>
        <taxon>Lactobacillus</taxon>
    </lineage>
</organism>
<evidence type="ECO:0000256" key="1">
    <source>
        <dbReference type="SAM" id="SignalP"/>
    </source>
</evidence>
<dbReference type="RefSeq" id="WP_025014799.1">
    <property type="nucleotide sequence ID" value="NZ_AZFU01000022.1"/>
</dbReference>
<feature type="signal peptide" evidence="1">
    <location>
        <begin position="1"/>
        <end position="21"/>
    </location>
</feature>
<dbReference type="CDD" id="cd06583">
    <property type="entry name" value="PGRP"/>
    <property type="match status" value="1"/>
</dbReference>
<dbReference type="Proteomes" id="UP000051307">
    <property type="component" value="Unassembled WGS sequence"/>
</dbReference>
<evidence type="ECO:0000313" key="3">
    <source>
        <dbReference type="EMBL" id="KRM04253.1"/>
    </source>
</evidence>
<feature type="domain" description="N-acetylmuramoyl-L-alanine amidase" evidence="2">
    <location>
        <begin position="59"/>
        <end position="200"/>
    </location>
</feature>
<dbReference type="GO" id="GO:0009253">
    <property type="term" value="P:peptidoglycan catabolic process"/>
    <property type="evidence" value="ECO:0007669"/>
    <property type="project" value="InterPro"/>
</dbReference>
<keyword evidence="1" id="KW-0732">Signal</keyword>
<dbReference type="InterPro" id="IPR024968">
    <property type="entry name" value="SlpA_C_lactobacillus"/>
</dbReference>
<name>A0A0R1VFW3_9LACO</name>
<dbReference type="Pfam" id="PF01510">
    <property type="entry name" value="Amidase_2"/>
    <property type="match status" value="1"/>
</dbReference>
<evidence type="ECO:0000313" key="4">
    <source>
        <dbReference type="Proteomes" id="UP000051307"/>
    </source>
</evidence>
<dbReference type="Gene3D" id="3.40.80.10">
    <property type="entry name" value="Peptidoglycan recognition protein-like"/>
    <property type="match status" value="1"/>
</dbReference>
<proteinExistence type="predicted"/>
<dbReference type="SUPFAM" id="SSF55846">
    <property type="entry name" value="N-acetylmuramoyl-L-alanine amidase-like"/>
    <property type="match status" value="1"/>
</dbReference>
<feature type="chain" id="PRO_5038630973" description="N-acetylmuramoyl-L-alanine amidase domain-containing protein" evidence="1">
    <location>
        <begin position="22"/>
        <end position="369"/>
    </location>
</feature>